<comment type="caution">
    <text evidence="1">The sequence shown here is derived from an EMBL/GenBank/DDBJ whole genome shotgun (WGS) entry which is preliminary data.</text>
</comment>
<sequence length="280" mass="31252">MRETVIGRWVAILTMIFALPLTVQADIAGVADSRILESRYLSAQVGPEDAQTDLLKSIVDLRVPEKITTVGGALDFLLRPYGFQLDDSHEADEQPEADEQYLLLVLTLPEPHRNLESMTLMDALTTLGGKSFRPLINPVKRSVRYQLREGFGQFATAEEMRVAKQEWLDQKEITSLPPKEPGVISVAQQEHQTYGPVQRGDSLSHIASQLDLSGMTIDQVLVYLFQANPHAFGNGNMNHLLAGAMLKLPPVNPETLPTAFEASQLVDEHYRLWIQREVTP</sequence>
<proteinExistence type="predicted"/>
<reference evidence="1 2" key="1">
    <citation type="submission" date="2022-12" db="EMBL/GenBank/DDBJ databases">
        <title>Dasania phycosphaerae sp. nov., isolated from particulate material of the south coast of Korea.</title>
        <authorList>
            <person name="Jiang Y."/>
        </authorList>
    </citation>
    <scope>NUCLEOTIDE SEQUENCE [LARGE SCALE GENOMIC DNA]</scope>
    <source>
        <strain evidence="1 2">GY-19</strain>
    </source>
</reference>
<gene>
    <name evidence="1" type="ORF">O0V09_18470</name>
</gene>
<keyword evidence="2" id="KW-1185">Reference proteome</keyword>
<dbReference type="Proteomes" id="UP001069090">
    <property type="component" value="Unassembled WGS sequence"/>
</dbReference>
<evidence type="ECO:0008006" key="3">
    <source>
        <dbReference type="Google" id="ProtNLM"/>
    </source>
</evidence>
<name>A0A9J6RS40_9GAMM</name>
<dbReference type="EMBL" id="JAPTGG010000027">
    <property type="protein sequence ID" value="MCZ0867186.1"/>
    <property type="molecule type" value="Genomic_DNA"/>
</dbReference>
<dbReference type="InterPro" id="IPR036779">
    <property type="entry name" value="LysM_dom_sf"/>
</dbReference>
<protein>
    <recommendedName>
        <fullName evidence="3">LysM domain-containing protein</fullName>
    </recommendedName>
</protein>
<evidence type="ECO:0000313" key="1">
    <source>
        <dbReference type="EMBL" id="MCZ0867186.1"/>
    </source>
</evidence>
<evidence type="ECO:0000313" key="2">
    <source>
        <dbReference type="Proteomes" id="UP001069090"/>
    </source>
</evidence>
<accession>A0A9J6RS40</accession>
<organism evidence="1 2">
    <name type="scientific">Dasania phycosphaerae</name>
    <dbReference type="NCBI Taxonomy" id="2950436"/>
    <lineage>
        <taxon>Bacteria</taxon>
        <taxon>Pseudomonadati</taxon>
        <taxon>Pseudomonadota</taxon>
        <taxon>Gammaproteobacteria</taxon>
        <taxon>Cellvibrionales</taxon>
        <taxon>Spongiibacteraceae</taxon>
        <taxon>Dasania</taxon>
    </lineage>
</organism>
<dbReference type="AlphaFoldDB" id="A0A9J6RS40"/>
<dbReference type="RefSeq" id="WP_268905422.1">
    <property type="nucleotide sequence ID" value="NZ_JAPTGG010000027.1"/>
</dbReference>
<dbReference type="InterPro" id="IPR020012">
    <property type="entry name" value="LysM_FimV"/>
</dbReference>
<dbReference type="NCBIfam" id="TIGR03505">
    <property type="entry name" value="FimV_core"/>
    <property type="match status" value="1"/>
</dbReference>
<dbReference type="Gene3D" id="3.10.350.10">
    <property type="entry name" value="LysM domain"/>
    <property type="match status" value="1"/>
</dbReference>